<evidence type="ECO:0000256" key="2">
    <source>
        <dbReference type="ARBA" id="ARBA00022596"/>
    </source>
</evidence>
<dbReference type="GO" id="GO:0008270">
    <property type="term" value="F:zinc ion binding"/>
    <property type="evidence" value="ECO:0007669"/>
    <property type="project" value="UniProtKB-UniRule"/>
</dbReference>
<dbReference type="OMA" id="ILLCPCG"/>
<dbReference type="HAMAP" id="MF_00213">
    <property type="entry name" value="HypA_HybF"/>
    <property type="match status" value="1"/>
</dbReference>
<dbReference type="InterPro" id="IPR020538">
    <property type="entry name" value="Hydgase_Ni_incorp_HypA/HybF_CS"/>
</dbReference>
<dbReference type="NCBIfam" id="TIGR00100">
    <property type="entry name" value="hypA"/>
    <property type="match status" value="1"/>
</dbReference>
<keyword evidence="3 5" id="KW-0479">Metal-binding</keyword>
<dbReference type="Proteomes" id="UP000538031">
    <property type="component" value="Unassembled WGS sequence"/>
</dbReference>
<dbReference type="EMBL" id="DUHT01000009">
    <property type="protein sequence ID" value="HIH64150.1"/>
    <property type="molecule type" value="Genomic_DNA"/>
</dbReference>
<feature type="binding site" evidence="5">
    <location>
        <position position="75"/>
    </location>
    <ligand>
        <name>Zn(2+)</name>
        <dbReference type="ChEBI" id="CHEBI:29105"/>
    </ligand>
</feature>
<dbReference type="RefSeq" id="WP_048060898.1">
    <property type="nucleotide sequence ID" value="NZ_CP064324.1"/>
</dbReference>
<dbReference type="GO" id="GO:0051604">
    <property type="term" value="P:protein maturation"/>
    <property type="evidence" value="ECO:0007669"/>
    <property type="project" value="InterPro"/>
</dbReference>
<comment type="similarity">
    <text evidence="1 5">Belongs to the HypA/HybF family.</text>
</comment>
<evidence type="ECO:0000256" key="5">
    <source>
        <dbReference type="HAMAP-Rule" id="MF_00213"/>
    </source>
</evidence>
<dbReference type="AlphaFoldDB" id="A0A7J4MV14"/>
<feature type="binding site" evidence="5">
    <location>
        <position position="95"/>
    </location>
    <ligand>
        <name>Zn(2+)</name>
        <dbReference type="ChEBI" id="CHEBI:29105"/>
    </ligand>
</feature>
<dbReference type="InterPro" id="IPR000688">
    <property type="entry name" value="HypA/HybF"/>
</dbReference>
<dbReference type="PANTHER" id="PTHR34535:SF3">
    <property type="entry name" value="HYDROGENASE MATURATION FACTOR HYPA"/>
    <property type="match status" value="1"/>
</dbReference>
<name>A0A7J4MV14_METTF</name>
<gene>
    <name evidence="5 6" type="primary">hypA</name>
    <name evidence="6" type="ORF">HA285_00855</name>
</gene>
<dbReference type="NCBIfam" id="NF001976">
    <property type="entry name" value="PRK00762.1"/>
    <property type="match status" value="1"/>
</dbReference>
<dbReference type="Gene3D" id="3.30.2320.80">
    <property type="match status" value="1"/>
</dbReference>
<dbReference type="PROSITE" id="PS01249">
    <property type="entry name" value="HYPA"/>
    <property type="match status" value="1"/>
</dbReference>
<feature type="binding site" evidence="5">
    <location>
        <position position="98"/>
    </location>
    <ligand>
        <name>Zn(2+)</name>
        <dbReference type="ChEBI" id="CHEBI:29105"/>
    </ligand>
</feature>
<keyword evidence="2 5" id="KW-0533">Nickel</keyword>
<evidence type="ECO:0000313" key="6">
    <source>
        <dbReference type="EMBL" id="HIH64150.1"/>
    </source>
</evidence>
<dbReference type="PANTHER" id="PTHR34535">
    <property type="entry name" value="HYDROGENASE MATURATION FACTOR HYPA"/>
    <property type="match status" value="1"/>
</dbReference>
<accession>A0A7J4MV14</accession>
<feature type="binding site" evidence="5">
    <location>
        <position position="73"/>
    </location>
    <ligand>
        <name>Zn(2+)</name>
        <dbReference type="ChEBI" id="CHEBI:29105"/>
    </ligand>
</feature>
<comment type="caution">
    <text evidence="6">The sequence shown here is derived from an EMBL/GenBank/DDBJ whole genome shotgun (WGS) entry which is preliminary data.</text>
</comment>
<evidence type="ECO:0000313" key="7">
    <source>
        <dbReference type="Proteomes" id="UP000538031"/>
    </source>
</evidence>
<evidence type="ECO:0000256" key="3">
    <source>
        <dbReference type="ARBA" id="ARBA00022723"/>
    </source>
</evidence>
<reference evidence="7" key="1">
    <citation type="journal article" date="2020" name="bioRxiv">
        <title>A rank-normalized archaeal taxonomy based on genome phylogeny resolves widespread incomplete and uneven classifications.</title>
        <authorList>
            <person name="Rinke C."/>
            <person name="Chuvochina M."/>
            <person name="Mussig A.J."/>
            <person name="Chaumeil P.-A."/>
            <person name="Waite D.W."/>
            <person name="Whitman W.B."/>
            <person name="Parks D.H."/>
            <person name="Hugenholtz P."/>
        </authorList>
    </citation>
    <scope>NUCLEOTIDE SEQUENCE [LARGE SCALE GENOMIC DNA]</scope>
</reference>
<dbReference type="SMR" id="A0A7J4MV14"/>
<dbReference type="GO" id="GO:0016151">
    <property type="term" value="F:nickel cation binding"/>
    <property type="evidence" value="ECO:0007669"/>
    <property type="project" value="UniProtKB-UniRule"/>
</dbReference>
<organism evidence="6 7">
    <name type="scientific">Methanothermobacter thermautotrophicus</name>
    <name type="common">Methanobacterium thermoformicicum</name>
    <dbReference type="NCBI Taxonomy" id="145262"/>
    <lineage>
        <taxon>Archaea</taxon>
        <taxon>Methanobacteriati</taxon>
        <taxon>Methanobacteriota</taxon>
        <taxon>Methanomada group</taxon>
        <taxon>Methanobacteria</taxon>
        <taxon>Methanobacteriales</taxon>
        <taxon>Methanobacteriaceae</taxon>
        <taxon>Methanothermobacter</taxon>
    </lineage>
</organism>
<dbReference type="GeneID" id="82297235"/>
<proteinExistence type="inferred from homology"/>
<feature type="binding site" evidence="5">
    <location>
        <position position="2"/>
    </location>
    <ligand>
        <name>Ni(2+)</name>
        <dbReference type="ChEBI" id="CHEBI:49786"/>
    </ligand>
</feature>
<keyword evidence="4 5" id="KW-0862">Zinc</keyword>
<evidence type="ECO:0000256" key="1">
    <source>
        <dbReference type="ARBA" id="ARBA00010748"/>
    </source>
</evidence>
<protein>
    <recommendedName>
        <fullName evidence="5">Hydrogenase maturation factor HypA</fullName>
    </recommendedName>
</protein>
<comment type="function">
    <text evidence="5">Involved in the maturation of [NiFe] hydrogenases. Required for nickel insertion into the metal center of the hydrogenase.</text>
</comment>
<sequence length="122" mass="13478">MHELSMADAIVRTVIDAAEKNDAVEVLEVTVEIGQLTLLNPEQIEFMLDVLSEGTILEGARFNLEVVPVEIECECGYEGVVEADELDHFAPVIKCPACGGHEFHVRAGRECNVKNIKIEKKD</sequence>
<dbReference type="PIRSF" id="PIRSF004761">
    <property type="entry name" value="Hydrgn_mat_HypA"/>
    <property type="match status" value="1"/>
</dbReference>
<dbReference type="Pfam" id="PF01155">
    <property type="entry name" value="HypA"/>
    <property type="match status" value="1"/>
</dbReference>
<evidence type="ECO:0000256" key="4">
    <source>
        <dbReference type="ARBA" id="ARBA00022833"/>
    </source>
</evidence>